<organism evidence="1">
    <name type="scientific">marine sediment metagenome</name>
    <dbReference type="NCBI Taxonomy" id="412755"/>
    <lineage>
        <taxon>unclassified sequences</taxon>
        <taxon>metagenomes</taxon>
        <taxon>ecological metagenomes</taxon>
    </lineage>
</organism>
<comment type="caution">
    <text evidence="1">The sequence shown here is derived from an EMBL/GenBank/DDBJ whole genome shotgun (WGS) entry which is preliminary data.</text>
</comment>
<reference evidence="1" key="1">
    <citation type="journal article" date="2014" name="Front. Microbiol.">
        <title>High frequency of phylogenetically diverse reductive dehalogenase-homologous genes in deep subseafloor sedimentary metagenomes.</title>
        <authorList>
            <person name="Kawai M."/>
            <person name="Futagami T."/>
            <person name="Toyoda A."/>
            <person name="Takaki Y."/>
            <person name="Nishi S."/>
            <person name="Hori S."/>
            <person name="Arai W."/>
            <person name="Tsubouchi T."/>
            <person name="Morono Y."/>
            <person name="Uchiyama I."/>
            <person name="Ito T."/>
            <person name="Fujiyama A."/>
            <person name="Inagaki F."/>
            <person name="Takami H."/>
        </authorList>
    </citation>
    <scope>NUCLEOTIDE SEQUENCE</scope>
    <source>
        <strain evidence="1">Expedition CK06-06</strain>
    </source>
</reference>
<feature type="non-terminal residue" evidence="1">
    <location>
        <position position="1"/>
    </location>
</feature>
<name>X1E3U5_9ZZZZ</name>
<gene>
    <name evidence="1" type="ORF">S01H4_65683</name>
</gene>
<dbReference type="EMBL" id="BART01040292">
    <property type="protein sequence ID" value="GAH27931.1"/>
    <property type="molecule type" value="Genomic_DNA"/>
</dbReference>
<protein>
    <submittedName>
        <fullName evidence="1">Uncharacterized protein</fullName>
    </submittedName>
</protein>
<accession>X1E3U5</accession>
<proteinExistence type="predicted"/>
<dbReference type="AlphaFoldDB" id="X1E3U5"/>
<evidence type="ECO:0000313" key="1">
    <source>
        <dbReference type="EMBL" id="GAH27931.1"/>
    </source>
</evidence>
<sequence length="43" mass="4880">RMKIDDLGELVGLNRSNLLKLIIKNNDKLNVVIDGDFISPKKE</sequence>